<dbReference type="SUPFAM" id="SSF89009">
    <property type="entry name" value="GAT-like domain"/>
    <property type="match status" value="1"/>
</dbReference>
<dbReference type="InterPro" id="IPR004152">
    <property type="entry name" value="GAT_dom"/>
</dbReference>
<accession>A0A8H7TH96</accession>
<dbReference type="Pfam" id="PF03127">
    <property type="entry name" value="GAT"/>
    <property type="match status" value="1"/>
</dbReference>
<dbReference type="GO" id="GO:0035091">
    <property type="term" value="F:phosphatidylinositol binding"/>
    <property type="evidence" value="ECO:0007669"/>
    <property type="project" value="InterPro"/>
</dbReference>
<dbReference type="PROSITE" id="PS50909">
    <property type="entry name" value="GAT"/>
    <property type="match status" value="1"/>
</dbReference>
<dbReference type="GO" id="GO:0043130">
    <property type="term" value="F:ubiquitin binding"/>
    <property type="evidence" value="ECO:0007669"/>
    <property type="project" value="InterPro"/>
</dbReference>
<organism evidence="4 5">
    <name type="scientific">Cadophora malorum</name>
    <dbReference type="NCBI Taxonomy" id="108018"/>
    <lineage>
        <taxon>Eukaryota</taxon>
        <taxon>Fungi</taxon>
        <taxon>Dikarya</taxon>
        <taxon>Ascomycota</taxon>
        <taxon>Pezizomycotina</taxon>
        <taxon>Leotiomycetes</taxon>
        <taxon>Helotiales</taxon>
        <taxon>Ploettnerulaceae</taxon>
        <taxon>Cadophora</taxon>
    </lineage>
</organism>
<feature type="compositionally biased region" description="Low complexity" evidence="2">
    <location>
        <begin position="35"/>
        <end position="53"/>
    </location>
</feature>
<feature type="coiled-coil region" evidence="1">
    <location>
        <begin position="358"/>
        <end position="385"/>
    </location>
</feature>
<dbReference type="OrthoDB" id="5393057at2759"/>
<evidence type="ECO:0000256" key="1">
    <source>
        <dbReference type="SAM" id="Coils"/>
    </source>
</evidence>
<reference evidence="4" key="1">
    <citation type="submission" date="2021-02" db="EMBL/GenBank/DDBJ databases">
        <title>Genome sequence Cadophora malorum strain M34.</title>
        <authorList>
            <person name="Stefanovic E."/>
            <person name="Vu D."/>
            <person name="Scully C."/>
            <person name="Dijksterhuis J."/>
            <person name="Roader J."/>
            <person name="Houbraken J."/>
        </authorList>
    </citation>
    <scope>NUCLEOTIDE SEQUENCE</scope>
    <source>
        <strain evidence="4">M34</strain>
    </source>
</reference>
<dbReference type="Gene3D" id="1.25.40.90">
    <property type="match status" value="1"/>
</dbReference>
<evidence type="ECO:0000313" key="5">
    <source>
        <dbReference type="Proteomes" id="UP000664132"/>
    </source>
</evidence>
<gene>
    <name evidence="4" type="ORF">IFR04_007179</name>
</gene>
<comment type="caution">
    <text evidence="4">The sequence shown here is derived from an EMBL/GenBank/DDBJ whole genome shotgun (WGS) entry which is preliminary data.</text>
</comment>
<dbReference type="Proteomes" id="UP000664132">
    <property type="component" value="Unassembled WGS sequence"/>
</dbReference>
<feature type="compositionally biased region" description="Pro residues" evidence="2">
    <location>
        <begin position="421"/>
        <end position="434"/>
    </location>
</feature>
<evidence type="ECO:0000256" key="2">
    <source>
        <dbReference type="SAM" id="MobiDB-lite"/>
    </source>
</evidence>
<feature type="domain" description="GAT" evidence="3">
    <location>
        <begin position="291"/>
        <end position="380"/>
    </location>
</feature>
<sequence>MPMPLQAKQQQKQKPKPRGKEGRAEVPPPLPLRRNTTNNTNNPQINNNKNNNNDATSAFSSTVFYSVTYTPLNLPGKPAAMKAMKSMGMNRMLGSIRRKPNNEAVDTSPETQLDTPEANATRNVRLFCESGGPNGSGEEVLYLPTIVEACESSPSAAKEASYMIRKFLSKDNYSKPYVQYNGIMLIRILADNPGKTFTRNIDAKFVQVVKELLRMGRDPSVKQILMETLDTFGREKAYDEGLALLNEMWKKEHEKMVKIHGPTGPRTLNAPPFQGNEQNYFSRNHHSRRLPQPHELSSRIEEARTSAGLLSQVVQSTPPSEIIQNELVREFADRCQSASRSIQAYMIAENPSPDNDTMETLIETNEQLNKAMNQHQRAILSARKAAGLGNGEPTPPPRPDAGFAPPPGPPPGRTSSGFAAPPGPPPTLSNPPPRKAVKNQPPIPPPGDYAPTGSDDENPFSDPKTSTTRTHNPPFPKDEPSSNTGQFNDRLGIEPYHPGFRETPSYMGRQDSSMGKVAMHAAVPETPIEDDEDRRAGYGVQPGTKEPVYRY</sequence>
<dbReference type="EMBL" id="JAFJYH010000100">
    <property type="protein sequence ID" value="KAG4419679.1"/>
    <property type="molecule type" value="Genomic_DNA"/>
</dbReference>
<dbReference type="Gene3D" id="1.20.58.160">
    <property type="match status" value="1"/>
</dbReference>
<name>A0A8H7TH96_9HELO</name>
<dbReference type="AlphaFoldDB" id="A0A8H7TH96"/>
<dbReference type="CDD" id="cd21383">
    <property type="entry name" value="GAT_GGA_Tom1-like"/>
    <property type="match status" value="1"/>
</dbReference>
<proteinExistence type="predicted"/>
<evidence type="ECO:0000313" key="4">
    <source>
        <dbReference type="EMBL" id="KAG4419679.1"/>
    </source>
</evidence>
<dbReference type="InterPro" id="IPR038425">
    <property type="entry name" value="GAT_sf"/>
</dbReference>
<evidence type="ECO:0000259" key="3">
    <source>
        <dbReference type="PROSITE" id="PS50909"/>
    </source>
</evidence>
<feature type="region of interest" description="Disordered" evidence="2">
    <location>
        <begin position="1"/>
        <end position="54"/>
    </location>
</feature>
<dbReference type="InterPro" id="IPR008942">
    <property type="entry name" value="ENTH_VHS"/>
</dbReference>
<protein>
    <recommendedName>
        <fullName evidence="3">GAT domain-containing protein</fullName>
    </recommendedName>
</protein>
<keyword evidence="1" id="KW-0175">Coiled coil</keyword>
<dbReference type="SUPFAM" id="SSF48464">
    <property type="entry name" value="ENTH/VHS domain"/>
    <property type="match status" value="1"/>
</dbReference>
<keyword evidence="5" id="KW-1185">Reference proteome</keyword>
<feature type="region of interest" description="Disordered" evidence="2">
    <location>
        <begin position="386"/>
        <end position="551"/>
    </location>
</feature>
<feature type="compositionally biased region" description="Pro residues" evidence="2">
    <location>
        <begin position="393"/>
        <end position="412"/>
    </location>
</feature>